<feature type="region of interest" description="Disordered" evidence="2">
    <location>
        <begin position="181"/>
        <end position="226"/>
    </location>
</feature>
<feature type="compositionally biased region" description="Basic and acidic residues" evidence="2">
    <location>
        <begin position="933"/>
        <end position="950"/>
    </location>
</feature>
<feature type="compositionally biased region" description="Polar residues" evidence="2">
    <location>
        <begin position="1198"/>
        <end position="1214"/>
    </location>
</feature>
<keyword evidence="5" id="KW-1185">Reference proteome</keyword>
<feature type="compositionally biased region" description="Acidic residues" evidence="2">
    <location>
        <begin position="788"/>
        <end position="798"/>
    </location>
</feature>
<evidence type="ECO:0000313" key="4">
    <source>
        <dbReference type="EMBL" id="KZC12250.1"/>
    </source>
</evidence>
<feature type="coiled-coil region" evidence="1">
    <location>
        <begin position="37"/>
        <end position="64"/>
    </location>
</feature>
<keyword evidence="1" id="KW-0175">Coiled coil</keyword>
<feature type="compositionally biased region" description="Polar residues" evidence="2">
    <location>
        <begin position="1129"/>
        <end position="1141"/>
    </location>
</feature>
<evidence type="ECO:0000256" key="1">
    <source>
        <dbReference type="SAM" id="Coils"/>
    </source>
</evidence>
<accession>A0A154PLZ3</accession>
<evidence type="ECO:0000256" key="2">
    <source>
        <dbReference type="SAM" id="MobiDB-lite"/>
    </source>
</evidence>
<feature type="region of interest" description="Disordered" evidence="2">
    <location>
        <begin position="835"/>
        <end position="913"/>
    </location>
</feature>
<evidence type="ECO:0000313" key="5">
    <source>
        <dbReference type="Proteomes" id="UP000076502"/>
    </source>
</evidence>
<feature type="compositionally biased region" description="Basic and acidic residues" evidence="2">
    <location>
        <begin position="850"/>
        <end position="862"/>
    </location>
</feature>
<feature type="domain" description="FAM21/CAPZIP" evidence="3">
    <location>
        <begin position="1053"/>
        <end position="1129"/>
    </location>
</feature>
<gene>
    <name evidence="4" type="ORF">WN55_03764</name>
</gene>
<dbReference type="InterPro" id="IPR029341">
    <property type="entry name" value="FAM21/CAPZIP"/>
</dbReference>
<feature type="region of interest" description="Disordered" evidence="2">
    <location>
        <begin position="1397"/>
        <end position="1495"/>
    </location>
</feature>
<name>A0A154PLZ3_DUFNO</name>
<dbReference type="Pfam" id="PF15255">
    <property type="entry name" value="CAP-ZIP_m"/>
    <property type="match status" value="1"/>
</dbReference>
<dbReference type="STRING" id="178035.A0A154PLZ3"/>
<evidence type="ECO:0000259" key="3">
    <source>
        <dbReference type="Pfam" id="PF15255"/>
    </source>
</evidence>
<dbReference type="EMBL" id="KQ434943">
    <property type="protein sequence ID" value="KZC12250.1"/>
    <property type="molecule type" value="Genomic_DNA"/>
</dbReference>
<reference evidence="4 5" key="1">
    <citation type="submission" date="2015-07" db="EMBL/GenBank/DDBJ databases">
        <title>The genome of Dufourea novaeangliae.</title>
        <authorList>
            <person name="Pan H."/>
            <person name="Kapheim K."/>
        </authorList>
    </citation>
    <scope>NUCLEOTIDE SEQUENCE [LARGE SCALE GENOMIC DNA]</scope>
    <source>
        <strain evidence="4">0120121106</strain>
        <tissue evidence="4">Whole body</tissue>
    </source>
</reference>
<feature type="compositionally biased region" description="Basic and acidic residues" evidence="2">
    <location>
        <begin position="1312"/>
        <end position="1332"/>
    </location>
</feature>
<feature type="compositionally biased region" description="Polar residues" evidence="2">
    <location>
        <begin position="1476"/>
        <end position="1495"/>
    </location>
</feature>
<feature type="region of interest" description="Disordered" evidence="2">
    <location>
        <begin position="502"/>
        <end position="538"/>
    </location>
</feature>
<feature type="region of interest" description="Disordered" evidence="2">
    <location>
        <begin position="604"/>
        <end position="637"/>
    </location>
</feature>
<feature type="region of interest" description="Disordered" evidence="2">
    <location>
        <begin position="766"/>
        <end position="818"/>
    </location>
</feature>
<feature type="compositionally biased region" description="Basic residues" evidence="2">
    <location>
        <begin position="1097"/>
        <end position="1117"/>
    </location>
</feature>
<feature type="compositionally biased region" description="Polar residues" evidence="2">
    <location>
        <begin position="806"/>
        <end position="817"/>
    </location>
</feature>
<feature type="compositionally biased region" description="Acidic residues" evidence="2">
    <location>
        <begin position="1412"/>
        <end position="1424"/>
    </location>
</feature>
<feature type="compositionally biased region" description="Polar residues" evidence="2">
    <location>
        <begin position="972"/>
        <end position="986"/>
    </location>
</feature>
<feature type="compositionally biased region" description="Polar residues" evidence="2">
    <location>
        <begin position="604"/>
        <end position="635"/>
    </location>
</feature>
<feature type="compositionally biased region" description="Polar residues" evidence="2">
    <location>
        <begin position="1043"/>
        <end position="1077"/>
    </location>
</feature>
<feature type="compositionally biased region" description="Acidic residues" evidence="2">
    <location>
        <begin position="1025"/>
        <end position="1039"/>
    </location>
</feature>
<organism evidence="4 5">
    <name type="scientific">Dufourea novaeangliae</name>
    <name type="common">Sweat bee</name>
    <dbReference type="NCBI Taxonomy" id="178035"/>
    <lineage>
        <taxon>Eukaryota</taxon>
        <taxon>Metazoa</taxon>
        <taxon>Ecdysozoa</taxon>
        <taxon>Arthropoda</taxon>
        <taxon>Hexapoda</taxon>
        <taxon>Insecta</taxon>
        <taxon>Pterygota</taxon>
        <taxon>Neoptera</taxon>
        <taxon>Endopterygota</taxon>
        <taxon>Hymenoptera</taxon>
        <taxon>Apocrita</taxon>
        <taxon>Aculeata</taxon>
        <taxon>Apoidea</taxon>
        <taxon>Anthophila</taxon>
        <taxon>Halictidae</taxon>
        <taxon>Rophitinae</taxon>
        <taxon>Dufourea</taxon>
    </lineage>
</organism>
<dbReference type="OrthoDB" id="751084at2759"/>
<feature type="compositionally biased region" description="Polar residues" evidence="2">
    <location>
        <begin position="1548"/>
        <end position="1562"/>
    </location>
</feature>
<feature type="compositionally biased region" description="Basic and acidic residues" evidence="2">
    <location>
        <begin position="896"/>
        <end position="907"/>
    </location>
</feature>
<dbReference type="Proteomes" id="UP000076502">
    <property type="component" value="Unassembled WGS sequence"/>
</dbReference>
<feature type="compositionally biased region" description="Polar residues" evidence="2">
    <location>
        <begin position="1283"/>
        <end position="1306"/>
    </location>
</feature>
<feature type="region of interest" description="Disordered" evidence="2">
    <location>
        <begin position="1190"/>
        <end position="1233"/>
    </location>
</feature>
<feature type="region of interest" description="Disordered" evidence="2">
    <location>
        <begin position="1530"/>
        <end position="1569"/>
    </location>
</feature>
<feature type="compositionally biased region" description="Polar residues" evidence="2">
    <location>
        <begin position="835"/>
        <end position="844"/>
    </location>
</feature>
<feature type="region of interest" description="Disordered" evidence="2">
    <location>
        <begin position="1253"/>
        <end position="1332"/>
    </location>
</feature>
<proteinExistence type="predicted"/>
<sequence>MDKSWNHAWTTEEMRTKRREWSLAADAGLLKHLEQFSENLVSRANKTEETLNSLTTQLNEAAILIDNVTNTSLALSNNQFIESRVQEDDIEIEKKETLAQESKNEDLATADLIASVSESIKEGLNIMDQKYKKMEFLDSDSEEEDNGVVLRVVLGPNDPYQHRPLPYVIGSDLWKKSTKIGLESSSSSSESEQVEEEEESRSDNDTATLRGYNIDTGPKPNIVGLSPSLIESDYSRRSDITYTDNDKLDVVSQNNMHSASESISPNDNTPKVPLSNDSTPNFAEELAKRLGTVRQAEKPVIVDEKSEASINRLKDDLFTPDGHENALNDKSKSIFNESEFLNDQASESLWKEKPIKSYKNNIIPASLDVPPPISTVSTQPKSAIDDLFGDGDSEDSDDIFSPKNTVKTVAKTKHPNNSNVNTEIAQKKFLDTVAPSVISNRATSTPETNANNSNLFSDDDEDDLFGSFKNPVSNKKVSIKRYLILISLNGVENKLSNRIIRTKSSESSGSDPSAANQESVQDNLRNTHSNDNNATDRSSIVMARNNAENLTATNESTNTSGISIQPPSINITGCSSIRTTVPASPLSVDFSVFCERVASDSLFTARSPNPVNATANSNLTSNQPQEEPTEESISTQEDDVFENEDLFGPPPLPKADTKPVKSKVSFLFDDSDSGDELFSTTSSGSRSQKSTDFLTAAGTQYSDKAKVTQRKGLFDEDIDVFGSKDSPDVDIFGIAAFKSVQEETNVPGKRPSDTTDDGLFARTIKDTMSKKNDVDKQSSNMPKKISLFDDDEDNDDGDLFAAKPISNESKTESQLLNNEGDGDLFLIKKTNDAKQTNVKQSVGTGSAGKDSVEQESVRKTENKSGGILSGNGLFPDTVSSHGSIFEDDDYFSRSNVTKEEKKQDEKATPQSNIVTDIVSVMGTEVTVGSNTFDDNKKIDTFEKGESRTTYEEPAAVETAETEPKKSPPRSLDIQTTVSSSSSNENDQAARRTVSGKIKNLMGKMGDLKILSPMDTPPLWRRSEEKTDEDDSITDRDSDDGGCISTQGHSSPPSVSEDSTAQKQSLQSTVSGESNVESAISFDEPAQVETLSTAASKTRVRIQAKRRPQSRHARKTALRHSGIDFDTVDASGSNPPNESYGDNLSGGLAKDPSNPANSNIPQIANSERLVTTGNDGFHRLIDPNVSLATDDRSELGSISKESSMSANKNTLLSPSTDEEDLFDVPPDLPEDPQKEDALFGRAPILSPVDRVLSEKPVPGLKPLKDTHIKTVDNNTGVTVEKSKAINQSRKPTEANNEYGTRATVPSENENDNDDVHSKEMIDPLRDNKHDPLKDPSQLFAFVTKTPSPEKGKNLLFSEDDSLFSSGAKRPSEDQTAKKSVLDLFADDAEGDLFSATLSKPVKKSMKDTKISLFDDDDGPDDEEDSLFGPVTKKSAAGAEIERKRSTQQPHKKISLFDDGNDDASLFSEKSEHAQKSDAGSVQEPQNKNEILASTTDPVKTSHITDIFGDQSSGEDDIFAAKTILKKVVTTKSLFPSNDDDDDSDIFGKKSSTSELRAQPTETRATVKKSVTRDLRKTAEKIGEDPLSILQDD</sequence>
<feature type="region of interest" description="Disordered" evidence="2">
    <location>
        <begin position="926"/>
        <end position="1163"/>
    </location>
</feature>
<feature type="compositionally biased region" description="Polar residues" evidence="2">
    <location>
        <begin position="1153"/>
        <end position="1163"/>
    </location>
</feature>
<feature type="compositionally biased region" description="Polar residues" evidence="2">
    <location>
        <begin position="514"/>
        <end position="538"/>
    </location>
</feature>
<protein>
    <submittedName>
        <fullName evidence="4">WASH complex subunit FAM21</fullName>
    </submittedName>
</protein>
<feature type="compositionally biased region" description="Basic and acidic residues" evidence="2">
    <location>
        <begin position="766"/>
        <end position="776"/>
    </location>
</feature>